<name>A0A0G4H9B5_9ALVE</name>
<gene>
    <name evidence="1" type="ORF">Cvel_25267</name>
</gene>
<dbReference type="EMBL" id="CDMZ01002024">
    <property type="protein sequence ID" value="CEM40371.1"/>
    <property type="molecule type" value="Genomic_DNA"/>
</dbReference>
<dbReference type="VEuPathDB" id="CryptoDB:Cvel_25267"/>
<sequence length="100" mass="10944">MPLGGQISWTGRVCSRGALGSREMGPQTGGFPGGRGTGTMSILTLNVTGQDFIEWKVRLEMRFQLRELRDEAVFSCPTVLGIRFGTHNPSSAPNVVYRSR</sequence>
<organism evidence="1">
    <name type="scientific">Chromera velia CCMP2878</name>
    <dbReference type="NCBI Taxonomy" id="1169474"/>
    <lineage>
        <taxon>Eukaryota</taxon>
        <taxon>Sar</taxon>
        <taxon>Alveolata</taxon>
        <taxon>Colpodellida</taxon>
        <taxon>Chromeraceae</taxon>
        <taxon>Chromera</taxon>
    </lineage>
</organism>
<accession>A0A0G4H9B5</accession>
<evidence type="ECO:0000313" key="1">
    <source>
        <dbReference type="EMBL" id="CEM40371.1"/>
    </source>
</evidence>
<protein>
    <submittedName>
        <fullName evidence="1">Uncharacterized protein</fullName>
    </submittedName>
</protein>
<dbReference type="PhylomeDB" id="A0A0G4H9B5"/>
<reference evidence="1" key="1">
    <citation type="submission" date="2014-11" db="EMBL/GenBank/DDBJ databases">
        <authorList>
            <person name="Otto D Thomas"/>
            <person name="Naeem Raeece"/>
        </authorList>
    </citation>
    <scope>NUCLEOTIDE SEQUENCE</scope>
</reference>
<dbReference type="AlphaFoldDB" id="A0A0G4H9B5"/>
<proteinExistence type="predicted"/>